<comment type="subcellular location">
    <subcellularLocation>
        <location evidence="5">Cytoplasm</location>
    </subcellularLocation>
    <text evidence="5">Localizes to the division site, in a FtsZ-dependent manner.</text>
</comment>
<comment type="similarity">
    <text evidence="5">Belongs to the SepF family.</text>
</comment>
<sequence>MEKMGWRVPAEEEIMESEEEMQEYPFAESRQTAEAYSFEPTPSVSSVPQEDARQRISTIHPKSYADVMAVGEAFRDNVPVIMNLTDMDDAEARRVVDFAAGLTFGLRGAIERVTTRVFLLSPADTHVSRDLGARM</sequence>
<evidence type="ECO:0000256" key="2">
    <source>
        <dbReference type="ARBA" id="ARBA00023210"/>
    </source>
</evidence>
<dbReference type="PANTHER" id="PTHR35798">
    <property type="entry name" value="CELL DIVISION PROTEIN SEPF"/>
    <property type="match status" value="1"/>
</dbReference>
<evidence type="ECO:0000313" key="8">
    <source>
        <dbReference type="Proteomes" id="UP000470875"/>
    </source>
</evidence>
<dbReference type="InterPro" id="IPR023052">
    <property type="entry name" value="Cell_div_SepF"/>
</dbReference>
<feature type="compositionally biased region" description="Polar residues" evidence="6">
    <location>
        <begin position="29"/>
        <end position="48"/>
    </location>
</feature>
<comment type="subunit">
    <text evidence="5">Homodimer. Interacts with FtsZ.</text>
</comment>
<dbReference type="AlphaFoldDB" id="A0A6N7VPG8"/>
<accession>A0A6N7VPG8</accession>
<dbReference type="GO" id="GO:0000917">
    <property type="term" value="P:division septum assembly"/>
    <property type="evidence" value="ECO:0007669"/>
    <property type="project" value="UniProtKB-KW"/>
</dbReference>
<evidence type="ECO:0000313" key="7">
    <source>
        <dbReference type="EMBL" id="MSS83624.1"/>
    </source>
</evidence>
<feature type="region of interest" description="Disordered" evidence="6">
    <location>
        <begin position="1"/>
        <end position="54"/>
    </location>
</feature>
<evidence type="ECO:0000256" key="4">
    <source>
        <dbReference type="ARBA" id="ARBA00044936"/>
    </source>
</evidence>
<dbReference type="GO" id="GO:0005737">
    <property type="term" value="C:cytoplasm"/>
    <property type="evidence" value="ECO:0007669"/>
    <property type="project" value="UniProtKB-SubCell"/>
</dbReference>
<feature type="compositionally biased region" description="Acidic residues" evidence="6">
    <location>
        <begin position="11"/>
        <end position="22"/>
    </location>
</feature>
<name>A0A6N7VPG8_9ACTO</name>
<dbReference type="InterPro" id="IPR038594">
    <property type="entry name" value="SepF-like_sf"/>
</dbReference>
<dbReference type="Proteomes" id="UP000470875">
    <property type="component" value="Unassembled WGS sequence"/>
</dbReference>
<proteinExistence type="inferred from homology"/>
<dbReference type="EMBL" id="VULO01000002">
    <property type="protein sequence ID" value="MSS83624.1"/>
    <property type="molecule type" value="Genomic_DNA"/>
</dbReference>
<dbReference type="Pfam" id="PF04472">
    <property type="entry name" value="SepF"/>
    <property type="match status" value="1"/>
</dbReference>
<dbReference type="GO" id="GO:0043093">
    <property type="term" value="P:FtsZ-dependent cytokinesis"/>
    <property type="evidence" value="ECO:0007669"/>
    <property type="project" value="UniProtKB-UniRule"/>
</dbReference>
<protein>
    <recommendedName>
        <fullName evidence="5">Cell division protein SepF</fullName>
    </recommendedName>
</protein>
<evidence type="ECO:0000256" key="3">
    <source>
        <dbReference type="ARBA" id="ARBA00023306"/>
    </source>
</evidence>
<keyword evidence="1 5" id="KW-0132">Cell division</keyword>
<dbReference type="PANTHER" id="PTHR35798:SF1">
    <property type="entry name" value="CELL DIVISION PROTEIN SEPF"/>
    <property type="match status" value="1"/>
</dbReference>
<evidence type="ECO:0000256" key="6">
    <source>
        <dbReference type="SAM" id="MobiDB-lite"/>
    </source>
</evidence>
<organism evidence="7 8">
    <name type="scientific">Scrofimicrobium canadense</name>
    <dbReference type="NCBI Taxonomy" id="2652290"/>
    <lineage>
        <taxon>Bacteria</taxon>
        <taxon>Bacillati</taxon>
        <taxon>Actinomycetota</taxon>
        <taxon>Actinomycetes</taxon>
        <taxon>Actinomycetales</taxon>
        <taxon>Actinomycetaceae</taxon>
        <taxon>Scrofimicrobium</taxon>
    </lineage>
</organism>
<keyword evidence="8" id="KW-1185">Reference proteome</keyword>
<dbReference type="Gene3D" id="3.30.110.150">
    <property type="entry name" value="SepF-like protein"/>
    <property type="match status" value="1"/>
</dbReference>
<evidence type="ECO:0000256" key="1">
    <source>
        <dbReference type="ARBA" id="ARBA00022618"/>
    </source>
</evidence>
<keyword evidence="5" id="KW-0963">Cytoplasm</keyword>
<dbReference type="HAMAP" id="MF_01197">
    <property type="entry name" value="SepF"/>
    <property type="match status" value="1"/>
</dbReference>
<reference evidence="7 8" key="1">
    <citation type="submission" date="2019-08" db="EMBL/GenBank/DDBJ databases">
        <title>In-depth cultivation of the pig gut microbiome towards novel bacterial diversity and tailored functional studies.</title>
        <authorList>
            <person name="Wylensek D."/>
            <person name="Hitch T.C.A."/>
            <person name="Clavel T."/>
        </authorList>
    </citation>
    <scope>NUCLEOTIDE SEQUENCE [LARGE SCALE GENOMIC DNA]</scope>
    <source>
        <strain evidence="7 8">WB03_NA08</strain>
    </source>
</reference>
<comment type="function">
    <text evidence="4 5">Cell division protein that is part of the divisome complex and is recruited early to the Z-ring. Probably stimulates Z-ring formation, perhaps through the cross-linking of FtsZ protofilaments. Its function overlaps with FtsA.</text>
</comment>
<dbReference type="InterPro" id="IPR007561">
    <property type="entry name" value="Cell_div_SepF/SepF-rel"/>
</dbReference>
<keyword evidence="2 5" id="KW-0717">Septation</keyword>
<comment type="caution">
    <text evidence="7">The sequence shown here is derived from an EMBL/GenBank/DDBJ whole genome shotgun (WGS) entry which is preliminary data.</text>
</comment>
<evidence type="ECO:0000256" key="5">
    <source>
        <dbReference type="HAMAP-Rule" id="MF_01197"/>
    </source>
</evidence>
<keyword evidence="3 5" id="KW-0131">Cell cycle</keyword>
<gene>
    <name evidence="5" type="primary">sepF</name>
    <name evidence="7" type="ORF">FYJ24_02355</name>
</gene>